<dbReference type="PANTHER" id="PTHR38480">
    <property type="entry name" value="SLR0254 PROTEIN"/>
    <property type="match status" value="1"/>
</dbReference>
<dbReference type="PANTHER" id="PTHR38480:SF1">
    <property type="entry name" value="SLR0254 PROTEIN"/>
    <property type="match status" value="1"/>
</dbReference>
<feature type="transmembrane region" description="Helical" evidence="5">
    <location>
        <begin position="58"/>
        <end position="76"/>
    </location>
</feature>
<evidence type="ECO:0000256" key="1">
    <source>
        <dbReference type="ARBA" id="ARBA00004141"/>
    </source>
</evidence>
<dbReference type="RefSeq" id="WP_005784744.1">
    <property type="nucleotide sequence ID" value="NZ_JGCY01000233.1"/>
</dbReference>
<comment type="caution">
    <text evidence="7">The sequence shown here is derived from an EMBL/GenBank/DDBJ whole genome shotgun (WGS) entry which is preliminary data.</text>
</comment>
<keyword evidence="4 5" id="KW-0472">Membrane</keyword>
<evidence type="ECO:0000256" key="3">
    <source>
        <dbReference type="ARBA" id="ARBA00022989"/>
    </source>
</evidence>
<protein>
    <submittedName>
        <fullName evidence="7">RDD family protein</fullName>
    </submittedName>
</protein>
<evidence type="ECO:0000256" key="4">
    <source>
        <dbReference type="ARBA" id="ARBA00023136"/>
    </source>
</evidence>
<dbReference type="PATRIC" id="fig|1339315.3.peg.1367"/>
<evidence type="ECO:0000256" key="5">
    <source>
        <dbReference type="SAM" id="Phobius"/>
    </source>
</evidence>
<feature type="transmembrane region" description="Helical" evidence="5">
    <location>
        <begin position="25"/>
        <end position="46"/>
    </location>
</feature>
<comment type="subcellular location">
    <subcellularLocation>
        <location evidence="1">Membrane</location>
        <topology evidence="1">Multi-pass membrane protein</topology>
    </subcellularLocation>
</comment>
<evidence type="ECO:0000259" key="6">
    <source>
        <dbReference type="Pfam" id="PF06271"/>
    </source>
</evidence>
<sequence>MAESTIITGQFVRISQVPASLGERILARIIDYFLLFIYILATSYILGKLNIHAFSGSTFFLLFLFIYLPVLCYSLLCEVFNQGQSAGKKLMNIRVVKADGTTPSLSAYLLRWLLYGIDVTITGGLGVLVILLTKNSQRLGDLAAGTMVIKEKNYRKIQVSLDEFDYLTKGYHPSFPSAADLSLEQINVISKALELHHKDRTRHIAQLAPKVRALLSVDQTNINDEKFLQTVVRDYQYYALEEI</sequence>
<dbReference type="Pfam" id="PF06271">
    <property type="entry name" value="RDD"/>
    <property type="match status" value="1"/>
</dbReference>
<name>A0A015STW9_BACFG</name>
<evidence type="ECO:0000313" key="8">
    <source>
        <dbReference type="Proteomes" id="UP000020529"/>
    </source>
</evidence>
<feature type="transmembrane region" description="Helical" evidence="5">
    <location>
        <begin position="112"/>
        <end position="132"/>
    </location>
</feature>
<feature type="domain" description="RDD" evidence="6">
    <location>
        <begin position="19"/>
        <end position="145"/>
    </location>
</feature>
<evidence type="ECO:0000313" key="7">
    <source>
        <dbReference type="EMBL" id="EXY75609.1"/>
    </source>
</evidence>
<dbReference type="InterPro" id="IPR010432">
    <property type="entry name" value="RDD"/>
</dbReference>
<keyword evidence="3 5" id="KW-1133">Transmembrane helix</keyword>
<dbReference type="AlphaFoldDB" id="A0A015STW9"/>
<dbReference type="GO" id="GO:0016020">
    <property type="term" value="C:membrane"/>
    <property type="evidence" value="ECO:0007669"/>
    <property type="project" value="UniProtKB-SubCell"/>
</dbReference>
<reference evidence="7 8" key="1">
    <citation type="submission" date="2014-02" db="EMBL/GenBank/DDBJ databases">
        <authorList>
            <person name="Sears C."/>
            <person name="Carroll K."/>
            <person name="Sack B.R."/>
            <person name="Qadri F."/>
            <person name="Myers L.L."/>
            <person name="Chung G.-T."/>
            <person name="Escheverria P."/>
            <person name="Fraser C.M."/>
            <person name="Sadzewicz L."/>
            <person name="Shefchek K.A."/>
            <person name="Tallon L."/>
            <person name="Das S.P."/>
            <person name="Daugherty S."/>
            <person name="Mongodin E.F."/>
        </authorList>
    </citation>
    <scope>NUCLEOTIDE SEQUENCE [LARGE SCALE GENOMIC DNA]</scope>
    <source>
        <strain evidence="8">3988T(B)14</strain>
    </source>
</reference>
<proteinExistence type="predicted"/>
<organism evidence="7 8">
    <name type="scientific">Bacteroides fragilis str. 3988T(B)14</name>
    <dbReference type="NCBI Taxonomy" id="1339315"/>
    <lineage>
        <taxon>Bacteria</taxon>
        <taxon>Pseudomonadati</taxon>
        <taxon>Bacteroidota</taxon>
        <taxon>Bacteroidia</taxon>
        <taxon>Bacteroidales</taxon>
        <taxon>Bacteroidaceae</taxon>
        <taxon>Bacteroides</taxon>
    </lineage>
</organism>
<dbReference type="Proteomes" id="UP000020529">
    <property type="component" value="Unassembled WGS sequence"/>
</dbReference>
<evidence type="ECO:0000256" key="2">
    <source>
        <dbReference type="ARBA" id="ARBA00022692"/>
    </source>
</evidence>
<keyword evidence="2 5" id="KW-0812">Transmembrane</keyword>
<gene>
    <name evidence="7" type="ORF">M124_0559</name>
</gene>
<dbReference type="EMBL" id="JGCY01000233">
    <property type="protein sequence ID" value="EXY75609.1"/>
    <property type="molecule type" value="Genomic_DNA"/>
</dbReference>
<accession>A0A015STW9</accession>
<dbReference type="GeneID" id="60367836"/>